<evidence type="ECO:0000313" key="2">
    <source>
        <dbReference type="EMBL" id="MFD1000203.1"/>
    </source>
</evidence>
<feature type="transmembrane region" description="Helical" evidence="1">
    <location>
        <begin position="27"/>
        <end position="48"/>
    </location>
</feature>
<sequence length="231" mass="26907">MSSYPRLLLEVFIRKNFGERYFSFSKAILLSIILVIVPLLLSGGLFFFSRNSHLVTGTFLMFYVTWYIFVAAFLYFSIIRWKEVKRNPSVFDFEKFSLYTGDIDPRFYNFKIKGVTPTPRTVETIYEPAIFLIAGIVCFLFAQPIGLLLISCSILYHFSYKGAYRLGDEFVMDKMDEMILNEEMFDSFVEGKDSSETRGVRFYGRRPADENVRTKIVSSFTEEQIEAVEVH</sequence>
<keyword evidence="1" id="KW-0472">Membrane</keyword>
<protein>
    <submittedName>
        <fullName evidence="2">Uncharacterized protein</fullName>
    </submittedName>
</protein>
<dbReference type="Proteomes" id="UP001597112">
    <property type="component" value="Unassembled WGS sequence"/>
</dbReference>
<reference evidence="3" key="1">
    <citation type="journal article" date="2019" name="Int. J. Syst. Evol. Microbiol.">
        <title>The Global Catalogue of Microorganisms (GCM) 10K type strain sequencing project: providing services to taxonomists for standard genome sequencing and annotation.</title>
        <authorList>
            <consortium name="The Broad Institute Genomics Platform"/>
            <consortium name="The Broad Institute Genome Sequencing Center for Infectious Disease"/>
            <person name="Wu L."/>
            <person name="Ma J."/>
        </authorList>
    </citation>
    <scope>NUCLEOTIDE SEQUENCE [LARGE SCALE GENOMIC DNA]</scope>
    <source>
        <strain evidence="3">CCUG 58938</strain>
    </source>
</reference>
<proteinExistence type="predicted"/>
<gene>
    <name evidence="2" type="ORF">ACFQ21_12850</name>
</gene>
<keyword evidence="1" id="KW-0812">Transmembrane</keyword>
<dbReference type="EMBL" id="JBHTKA010000003">
    <property type="protein sequence ID" value="MFD1000203.1"/>
    <property type="molecule type" value="Genomic_DNA"/>
</dbReference>
<dbReference type="RefSeq" id="WP_377579600.1">
    <property type="nucleotide sequence ID" value="NZ_JBHTKA010000003.1"/>
</dbReference>
<feature type="transmembrane region" description="Helical" evidence="1">
    <location>
        <begin position="60"/>
        <end position="79"/>
    </location>
</feature>
<keyword evidence="3" id="KW-1185">Reference proteome</keyword>
<evidence type="ECO:0000256" key="1">
    <source>
        <dbReference type="SAM" id="Phobius"/>
    </source>
</evidence>
<feature type="transmembrane region" description="Helical" evidence="1">
    <location>
        <begin position="129"/>
        <end position="156"/>
    </location>
</feature>
<keyword evidence="1" id="KW-1133">Transmembrane helix</keyword>
<organism evidence="2 3">
    <name type="scientific">Ohtaekwangia kribbensis</name>
    <dbReference type="NCBI Taxonomy" id="688913"/>
    <lineage>
        <taxon>Bacteria</taxon>
        <taxon>Pseudomonadati</taxon>
        <taxon>Bacteroidota</taxon>
        <taxon>Cytophagia</taxon>
        <taxon>Cytophagales</taxon>
        <taxon>Fulvivirgaceae</taxon>
        <taxon>Ohtaekwangia</taxon>
    </lineage>
</organism>
<comment type="caution">
    <text evidence="2">The sequence shown here is derived from an EMBL/GenBank/DDBJ whole genome shotgun (WGS) entry which is preliminary data.</text>
</comment>
<evidence type="ECO:0000313" key="3">
    <source>
        <dbReference type="Proteomes" id="UP001597112"/>
    </source>
</evidence>
<accession>A0ABW3K1Q3</accession>
<name>A0ABW3K1Q3_9BACT</name>